<evidence type="ECO:0000313" key="1">
    <source>
        <dbReference type="EMBL" id="PWN89941.1"/>
    </source>
</evidence>
<gene>
    <name evidence="1" type="ORF">FA10DRAFT_285658</name>
</gene>
<accession>A0A316YL64</accession>
<dbReference type="OrthoDB" id="4232400at2759"/>
<reference evidence="1 2" key="1">
    <citation type="journal article" date="2018" name="Mol. Biol. Evol.">
        <title>Broad Genomic Sampling Reveals a Smut Pathogenic Ancestry of the Fungal Clade Ustilaginomycotina.</title>
        <authorList>
            <person name="Kijpornyongpan T."/>
            <person name="Mondo S.J."/>
            <person name="Barry K."/>
            <person name="Sandor L."/>
            <person name="Lee J."/>
            <person name="Lipzen A."/>
            <person name="Pangilinan J."/>
            <person name="LaButti K."/>
            <person name="Hainaut M."/>
            <person name="Henrissat B."/>
            <person name="Grigoriev I.V."/>
            <person name="Spatafora J.W."/>
            <person name="Aime M.C."/>
        </authorList>
    </citation>
    <scope>NUCLEOTIDE SEQUENCE [LARGE SCALE GENOMIC DNA]</scope>
    <source>
        <strain evidence="1 2">MCA 4198</strain>
    </source>
</reference>
<organism evidence="1 2">
    <name type="scientific">Acaromyces ingoldii</name>
    <dbReference type="NCBI Taxonomy" id="215250"/>
    <lineage>
        <taxon>Eukaryota</taxon>
        <taxon>Fungi</taxon>
        <taxon>Dikarya</taxon>
        <taxon>Basidiomycota</taxon>
        <taxon>Ustilaginomycotina</taxon>
        <taxon>Exobasidiomycetes</taxon>
        <taxon>Exobasidiales</taxon>
        <taxon>Cryptobasidiaceae</taxon>
        <taxon>Acaromyces</taxon>
    </lineage>
</organism>
<dbReference type="InParanoid" id="A0A316YL64"/>
<name>A0A316YL64_9BASI</name>
<sequence>MPATDALQPGGMSQEAKVVVKSYGSWTQFMHSFGLKPWEDNDAKEGLAIAESFAKDAEEGKSGSI</sequence>
<dbReference type="Proteomes" id="UP000245768">
    <property type="component" value="Unassembled WGS sequence"/>
</dbReference>
<dbReference type="RefSeq" id="XP_025377139.1">
    <property type="nucleotide sequence ID" value="XM_025524015.1"/>
</dbReference>
<dbReference type="AlphaFoldDB" id="A0A316YL64"/>
<keyword evidence="2" id="KW-1185">Reference proteome</keyword>
<protein>
    <submittedName>
        <fullName evidence="1">Uncharacterized protein</fullName>
    </submittedName>
</protein>
<proteinExistence type="predicted"/>
<dbReference type="GeneID" id="37045931"/>
<dbReference type="EMBL" id="KZ819636">
    <property type="protein sequence ID" value="PWN89941.1"/>
    <property type="molecule type" value="Genomic_DNA"/>
</dbReference>
<evidence type="ECO:0000313" key="2">
    <source>
        <dbReference type="Proteomes" id="UP000245768"/>
    </source>
</evidence>